<feature type="domain" description="ABC3 transporter permease C-terminal" evidence="6">
    <location>
        <begin position="676"/>
        <end position="789"/>
    </location>
</feature>
<keyword evidence="2" id="KW-1003">Cell membrane</keyword>
<keyword evidence="5" id="KW-0472">Membrane</keyword>
<accession>A0A2X2IPV2</accession>
<proteinExistence type="predicted"/>
<feature type="domain" description="MacB-like periplasmic core" evidence="7">
    <location>
        <begin position="20"/>
        <end position="237"/>
    </location>
</feature>
<dbReference type="AlphaFoldDB" id="A0A2X2IPV2"/>
<dbReference type="EC" id="3.6.3.-" evidence="8"/>
<keyword evidence="4" id="KW-1133">Transmembrane helix</keyword>
<dbReference type="GeneID" id="97179003"/>
<comment type="subcellular location">
    <subcellularLocation>
        <location evidence="1">Cell membrane</location>
        <topology evidence="1">Multi-pass membrane protein</topology>
    </subcellularLocation>
</comment>
<evidence type="ECO:0000256" key="1">
    <source>
        <dbReference type="ARBA" id="ARBA00004651"/>
    </source>
</evidence>
<evidence type="ECO:0000259" key="7">
    <source>
        <dbReference type="Pfam" id="PF12704"/>
    </source>
</evidence>
<evidence type="ECO:0000313" key="8">
    <source>
        <dbReference type="EMBL" id="SPZ84018.1"/>
    </source>
</evidence>
<name>A0A2X2IPV2_SPHMU</name>
<keyword evidence="8" id="KW-0378">Hydrolase</keyword>
<dbReference type="InterPro" id="IPR003838">
    <property type="entry name" value="ABC3_permease_C"/>
</dbReference>
<dbReference type="GO" id="GO:0005524">
    <property type="term" value="F:ATP binding"/>
    <property type="evidence" value="ECO:0007669"/>
    <property type="project" value="UniProtKB-KW"/>
</dbReference>
<keyword evidence="8" id="KW-0547">Nucleotide-binding</keyword>
<dbReference type="Proteomes" id="UP000251241">
    <property type="component" value="Unassembled WGS sequence"/>
</dbReference>
<evidence type="ECO:0000259" key="6">
    <source>
        <dbReference type="Pfam" id="PF02687"/>
    </source>
</evidence>
<evidence type="ECO:0000313" key="9">
    <source>
        <dbReference type="Proteomes" id="UP000251241"/>
    </source>
</evidence>
<dbReference type="GO" id="GO:0016787">
    <property type="term" value="F:hydrolase activity"/>
    <property type="evidence" value="ECO:0007669"/>
    <property type="project" value="UniProtKB-KW"/>
</dbReference>
<evidence type="ECO:0000256" key="5">
    <source>
        <dbReference type="ARBA" id="ARBA00023136"/>
    </source>
</evidence>
<protein>
    <submittedName>
        <fullName evidence="8">Macrolide export ATP-binding/permease protein MacB</fullName>
        <ecNumber evidence="8">3.6.3.-</ecNumber>
    </submittedName>
</protein>
<reference evidence="8 9" key="1">
    <citation type="submission" date="2018-06" db="EMBL/GenBank/DDBJ databases">
        <authorList>
            <consortium name="Pathogen Informatics"/>
            <person name="Doyle S."/>
        </authorList>
    </citation>
    <scope>NUCLEOTIDE SEQUENCE [LARGE SCALE GENOMIC DNA]</scope>
    <source>
        <strain evidence="8 9">NCTC11343</strain>
    </source>
</reference>
<organism evidence="8 9">
    <name type="scientific">Sphingobacterium multivorum</name>
    <dbReference type="NCBI Taxonomy" id="28454"/>
    <lineage>
        <taxon>Bacteria</taxon>
        <taxon>Pseudomonadati</taxon>
        <taxon>Bacteroidota</taxon>
        <taxon>Sphingobacteriia</taxon>
        <taxon>Sphingobacteriales</taxon>
        <taxon>Sphingobacteriaceae</taxon>
        <taxon>Sphingobacterium</taxon>
    </lineage>
</organism>
<dbReference type="InterPro" id="IPR050250">
    <property type="entry name" value="Macrolide_Exporter_MacB"/>
</dbReference>
<evidence type="ECO:0000256" key="3">
    <source>
        <dbReference type="ARBA" id="ARBA00022692"/>
    </source>
</evidence>
<keyword evidence="3" id="KW-0812">Transmembrane</keyword>
<dbReference type="GO" id="GO:0005886">
    <property type="term" value="C:plasma membrane"/>
    <property type="evidence" value="ECO:0007669"/>
    <property type="project" value="UniProtKB-SubCell"/>
</dbReference>
<dbReference type="PANTHER" id="PTHR30572">
    <property type="entry name" value="MEMBRANE COMPONENT OF TRANSPORTER-RELATED"/>
    <property type="match status" value="1"/>
</dbReference>
<dbReference type="EMBL" id="UAUU01000002">
    <property type="protein sequence ID" value="SPZ84018.1"/>
    <property type="molecule type" value="Genomic_DNA"/>
</dbReference>
<dbReference type="Pfam" id="PF12704">
    <property type="entry name" value="MacB_PCD"/>
    <property type="match status" value="1"/>
</dbReference>
<evidence type="ECO:0000256" key="2">
    <source>
        <dbReference type="ARBA" id="ARBA00022475"/>
    </source>
</evidence>
<dbReference type="PANTHER" id="PTHR30572:SF18">
    <property type="entry name" value="ABC-TYPE MACROLIDE FAMILY EXPORT SYSTEM PERMEASE COMPONENT 2"/>
    <property type="match status" value="1"/>
</dbReference>
<keyword evidence="8" id="KW-0067">ATP-binding</keyword>
<sequence length="796" mass="89226">MLKNYFKIAWRNIRKNKGFSLLNMFGLSIGITCFLLLAAYIYHESSYERFLPNADRLTYISLTYKAPNSTEEVNSAVTPTGLAPALQAEFPDVEQATRFYSYSKGGKIESKEALITEKGLLYADQNVFKTLGYTFLEGDSRSALAEPNQIVLTKKLAAKYFPNQSAIGQTLSIDKVNWKITGIIADLPTNTQLNFSALLSNKGLERYKEMAWSSANDITIALLKNKDQFGSIQQKLDQMTKSKFAEASKQGYQFRFILEKLTDIHLHSKAAGTGNITYIYILMALGAALIILTCINFTNLVLAHALERKKEIGVKKVLGAAKKTIFFQFFFECSLMVFLAVAFSLLTTVLLLPVFSSFMGTEMKLTVWTDPRFYTILLVFIALLTLLSGGWPAYSIASSKPISIFKRKLTERQHGISLSKVLVTFQFSISIFFIICTLFAGRQMDFIQSKNTGLDRSDMLVIDGRGWQDKERQLLKEKLMQLNSVQGVTASYDNPVNIQGGYSIREVEGQPNDFDMDVTAIPIEKDFVSVFHIPSVAGTPLSDADILRAQDTISPEYGFVVNTLAASAMGFTPEQAIGKKINLNGRKGSMKQVVASFNFASLHNEVKPIVLFPEYDYFGNIFIRLNPTSPIKDALAQIRAVIKDIDSKNSFEYHFLNDDYNKLYLKDQQTTRVMQLFSIITIAIACMGLFALSGYAVQQRFKEIGIRKVLGASTIKIVNILSVDFMALVLCAVLISVPLGWYAMHRWVENFAYHITLDWWVFIVAAISALLVSFITISFQTIKAAILNPVDSLRDE</sequence>
<evidence type="ECO:0000256" key="4">
    <source>
        <dbReference type="ARBA" id="ARBA00022989"/>
    </source>
</evidence>
<dbReference type="RefSeq" id="WP_172462298.1">
    <property type="nucleotide sequence ID" value="NZ_CP069793.1"/>
</dbReference>
<gene>
    <name evidence="8" type="primary">macB_9</name>
    <name evidence="8" type="ORF">NCTC11343_00548</name>
</gene>
<dbReference type="InterPro" id="IPR025857">
    <property type="entry name" value="MacB_PCD"/>
</dbReference>
<feature type="domain" description="ABC3 transporter permease C-terminal" evidence="6">
    <location>
        <begin position="285"/>
        <end position="400"/>
    </location>
</feature>
<dbReference type="Pfam" id="PF02687">
    <property type="entry name" value="FtsX"/>
    <property type="match status" value="2"/>
</dbReference>
<dbReference type="GO" id="GO:0022857">
    <property type="term" value="F:transmembrane transporter activity"/>
    <property type="evidence" value="ECO:0007669"/>
    <property type="project" value="TreeGrafter"/>
</dbReference>